<accession>A0A1N7NPA6</accession>
<dbReference type="OrthoDB" id="1270463at2"/>
<keyword evidence="2" id="KW-1185">Reference proteome</keyword>
<dbReference type="STRING" id="713588.SAMN05421789_11617"/>
<dbReference type="RefSeq" id="WP_076388291.1">
    <property type="nucleotide sequence ID" value="NZ_FTOI01000016.1"/>
</dbReference>
<protein>
    <submittedName>
        <fullName evidence="1">Uncharacterized protein</fullName>
    </submittedName>
</protein>
<reference evidence="2" key="1">
    <citation type="submission" date="2017-01" db="EMBL/GenBank/DDBJ databases">
        <authorList>
            <person name="Varghese N."/>
            <person name="Submissions S."/>
        </authorList>
    </citation>
    <scope>NUCLEOTIDE SEQUENCE [LARGE SCALE GENOMIC DNA]</scope>
    <source>
        <strain evidence="2">DSM 23145</strain>
    </source>
</reference>
<proteinExistence type="predicted"/>
<name>A0A1N7NPA6_9FLAO</name>
<evidence type="ECO:0000313" key="1">
    <source>
        <dbReference type="EMBL" id="SIT00152.1"/>
    </source>
</evidence>
<dbReference type="Proteomes" id="UP000185839">
    <property type="component" value="Unassembled WGS sequence"/>
</dbReference>
<organism evidence="1 2">
    <name type="scientific">Kaistella chaponensis</name>
    <dbReference type="NCBI Taxonomy" id="713588"/>
    <lineage>
        <taxon>Bacteria</taxon>
        <taxon>Pseudomonadati</taxon>
        <taxon>Bacteroidota</taxon>
        <taxon>Flavobacteriia</taxon>
        <taxon>Flavobacteriales</taxon>
        <taxon>Weeksellaceae</taxon>
        <taxon>Chryseobacterium group</taxon>
        <taxon>Kaistella</taxon>
    </lineage>
</organism>
<gene>
    <name evidence="1" type="ORF">SAMN05421789_11617</name>
</gene>
<evidence type="ECO:0000313" key="2">
    <source>
        <dbReference type="Proteomes" id="UP000185839"/>
    </source>
</evidence>
<sequence length="129" mass="14567">MENSMIEIKNDLIDWIENTFDLEILQKVLDLKKDIASSSLISDINSETIEKDDFDQQFAAGMNSDELLENIVAHIESIASEEPSSVVSDVQPKYPVKDDFDERFSQGISGDELLEDVFAHIDSLPCKEK</sequence>
<dbReference type="EMBL" id="FTOI01000016">
    <property type="protein sequence ID" value="SIT00152.1"/>
    <property type="molecule type" value="Genomic_DNA"/>
</dbReference>
<dbReference type="AlphaFoldDB" id="A0A1N7NPA6"/>